<protein>
    <submittedName>
        <fullName evidence="1">Uncharacterized protein</fullName>
    </submittedName>
</protein>
<accession>A0A401NIJ9</accession>
<sequence length="60" mass="6558">NSRPPYATQAYSPGKGDLIPGCAMVSAKQPGLEVVLLCTDLNWFLIFIEEEVHFSLSTTT</sequence>
<gene>
    <name evidence="1" type="ORF">scyTo_0006910</name>
</gene>
<dbReference type="EMBL" id="BFAA01002417">
    <property type="protein sequence ID" value="GCB60696.1"/>
    <property type="molecule type" value="Genomic_DNA"/>
</dbReference>
<name>A0A401NIJ9_SCYTO</name>
<comment type="caution">
    <text evidence="1">The sequence shown here is derived from an EMBL/GenBank/DDBJ whole genome shotgun (WGS) entry which is preliminary data.</text>
</comment>
<evidence type="ECO:0000313" key="2">
    <source>
        <dbReference type="Proteomes" id="UP000288216"/>
    </source>
</evidence>
<evidence type="ECO:0000313" key="1">
    <source>
        <dbReference type="EMBL" id="GCB60696.1"/>
    </source>
</evidence>
<proteinExistence type="predicted"/>
<dbReference type="AlphaFoldDB" id="A0A401NIJ9"/>
<dbReference type="Proteomes" id="UP000288216">
    <property type="component" value="Unassembled WGS sequence"/>
</dbReference>
<keyword evidence="2" id="KW-1185">Reference proteome</keyword>
<feature type="non-terminal residue" evidence="1">
    <location>
        <position position="1"/>
    </location>
</feature>
<reference evidence="1 2" key="1">
    <citation type="journal article" date="2018" name="Nat. Ecol. Evol.">
        <title>Shark genomes provide insights into elasmobranch evolution and the origin of vertebrates.</title>
        <authorList>
            <person name="Hara Y"/>
            <person name="Yamaguchi K"/>
            <person name="Onimaru K"/>
            <person name="Kadota M"/>
            <person name="Koyanagi M"/>
            <person name="Keeley SD"/>
            <person name="Tatsumi K"/>
            <person name="Tanaka K"/>
            <person name="Motone F"/>
            <person name="Kageyama Y"/>
            <person name="Nozu R"/>
            <person name="Adachi N"/>
            <person name="Nishimura O"/>
            <person name="Nakagawa R"/>
            <person name="Tanegashima C"/>
            <person name="Kiyatake I"/>
            <person name="Matsumoto R"/>
            <person name="Murakumo K"/>
            <person name="Nishida K"/>
            <person name="Terakita A"/>
            <person name="Kuratani S"/>
            <person name="Sato K"/>
            <person name="Hyodo S Kuraku.S."/>
        </authorList>
    </citation>
    <scope>NUCLEOTIDE SEQUENCE [LARGE SCALE GENOMIC DNA]</scope>
</reference>
<organism evidence="1 2">
    <name type="scientific">Scyliorhinus torazame</name>
    <name type="common">Cloudy catshark</name>
    <name type="synonym">Catulus torazame</name>
    <dbReference type="NCBI Taxonomy" id="75743"/>
    <lineage>
        <taxon>Eukaryota</taxon>
        <taxon>Metazoa</taxon>
        <taxon>Chordata</taxon>
        <taxon>Craniata</taxon>
        <taxon>Vertebrata</taxon>
        <taxon>Chondrichthyes</taxon>
        <taxon>Elasmobranchii</taxon>
        <taxon>Galeomorphii</taxon>
        <taxon>Galeoidea</taxon>
        <taxon>Carcharhiniformes</taxon>
        <taxon>Scyliorhinidae</taxon>
        <taxon>Scyliorhinus</taxon>
    </lineage>
</organism>